<dbReference type="InterPro" id="IPR050437">
    <property type="entry name" value="Ribos_protein_bS1-like"/>
</dbReference>
<dbReference type="PANTHER" id="PTHR10724">
    <property type="entry name" value="30S RIBOSOMAL PROTEIN S1"/>
    <property type="match status" value="1"/>
</dbReference>
<feature type="domain" description="S1 motif" evidence="4">
    <location>
        <begin position="136"/>
        <end position="204"/>
    </location>
</feature>
<dbReference type="eggNOG" id="COG0539">
    <property type="taxonomic scope" value="Bacteria"/>
</dbReference>
<evidence type="ECO:0000259" key="4">
    <source>
        <dbReference type="PROSITE" id="PS50126"/>
    </source>
</evidence>
<evidence type="ECO:0000256" key="3">
    <source>
        <dbReference type="ARBA" id="ARBA00023274"/>
    </source>
</evidence>
<dbReference type="SMART" id="SM00316">
    <property type="entry name" value="S1"/>
    <property type="match status" value="2"/>
</dbReference>
<dbReference type="PANTHER" id="PTHR10724:SF7">
    <property type="entry name" value="SMALL RIBOSOMAL SUBUNIT PROTEIN BS1C"/>
    <property type="match status" value="1"/>
</dbReference>
<comment type="caution">
    <text evidence="5">The sequence shown here is derived from an EMBL/GenBank/DDBJ whole genome shotgun (WGS) entry which is preliminary data.</text>
</comment>
<sequence length="288" mass="32591">MADVLNSVLIEGFDPNKAEYKPVDEVNKKWQEIQSAYQNNKIITGMLQGFETLQLNSKKVLCGIIRFNEIKGLIPIAESGIDPDDQQAINKYRALSGRDIAFKVLSYDKDQNIFVASRKQAREETAEITLRKIDVGYNIHCVIREVYQSNIIGDIGGIDVFVHVSDLTYGWIEDLRDKFKAGDHIRVQVTEIDKEKQEVKVSAKPLLKNPFPDCATRYHKNSEYVGGVVSGVPEYGVFVNLEEGGVDSLAPHLKFQNVTKGGERVLVRIRQVDIEKEQIRSKIIRVLD</sequence>
<keyword evidence="2 5" id="KW-0689">Ribosomal protein</keyword>
<dbReference type="GO" id="GO:0006412">
    <property type="term" value="P:translation"/>
    <property type="evidence" value="ECO:0007669"/>
    <property type="project" value="TreeGrafter"/>
</dbReference>
<comment type="similarity">
    <text evidence="1">Belongs to the bacterial ribosomal protein bS1 family.</text>
</comment>
<proteinExistence type="inferred from homology"/>
<evidence type="ECO:0000256" key="2">
    <source>
        <dbReference type="ARBA" id="ARBA00022980"/>
    </source>
</evidence>
<reference evidence="5 6" key="1">
    <citation type="journal article" date="2014" name="Genome Announc.">
        <title>Draft Genome Sequence of the Boron-Tolerant and Moderately Halotolerant Bacterium Gracilibacillus boraciitolerans JCM 21714T.</title>
        <authorList>
            <person name="Ahmed I."/>
            <person name="Oshima K."/>
            <person name="Suda W."/>
            <person name="Kitamura K."/>
            <person name="Iida T."/>
            <person name="Ohmori Y."/>
            <person name="Fujiwara T."/>
            <person name="Hattori M."/>
            <person name="Ohkuma M."/>
        </authorList>
    </citation>
    <scope>NUCLEOTIDE SEQUENCE [LARGE SCALE GENOMIC DNA]</scope>
    <source>
        <strain evidence="5 6">JCM 21714</strain>
    </source>
</reference>
<dbReference type="GO" id="GO:0003735">
    <property type="term" value="F:structural constituent of ribosome"/>
    <property type="evidence" value="ECO:0007669"/>
    <property type="project" value="TreeGrafter"/>
</dbReference>
<dbReference type="Pfam" id="PF00575">
    <property type="entry name" value="S1"/>
    <property type="match status" value="1"/>
</dbReference>
<feature type="domain" description="S1 motif" evidence="4">
    <location>
        <begin position="222"/>
        <end position="288"/>
    </location>
</feature>
<dbReference type="SUPFAM" id="SSF50249">
    <property type="entry name" value="Nucleic acid-binding proteins"/>
    <property type="match status" value="2"/>
</dbReference>
<dbReference type="InterPro" id="IPR003029">
    <property type="entry name" value="S1_domain"/>
</dbReference>
<dbReference type="OrthoDB" id="9793609at2"/>
<dbReference type="AlphaFoldDB" id="W4VIQ1"/>
<gene>
    <name evidence="5" type="ORF">JCM21714_2124</name>
</gene>
<evidence type="ECO:0000313" key="6">
    <source>
        <dbReference type="Proteomes" id="UP000019102"/>
    </source>
</evidence>
<dbReference type="RefSeq" id="WP_035723182.1">
    <property type="nucleotide sequence ID" value="NZ_BAVS01000009.1"/>
</dbReference>
<organism evidence="5 6">
    <name type="scientific">Gracilibacillus boraciitolerans JCM 21714</name>
    <dbReference type="NCBI Taxonomy" id="1298598"/>
    <lineage>
        <taxon>Bacteria</taxon>
        <taxon>Bacillati</taxon>
        <taxon>Bacillota</taxon>
        <taxon>Bacilli</taxon>
        <taxon>Bacillales</taxon>
        <taxon>Bacillaceae</taxon>
        <taxon>Gracilibacillus</taxon>
    </lineage>
</organism>
<dbReference type="InterPro" id="IPR012340">
    <property type="entry name" value="NA-bd_OB-fold"/>
</dbReference>
<dbReference type="EMBL" id="BAVS01000009">
    <property type="protein sequence ID" value="GAE93087.1"/>
    <property type="molecule type" value="Genomic_DNA"/>
</dbReference>
<evidence type="ECO:0000313" key="5">
    <source>
        <dbReference type="EMBL" id="GAE93087.1"/>
    </source>
</evidence>
<dbReference type="Gene3D" id="2.40.50.140">
    <property type="entry name" value="Nucleic acid-binding proteins"/>
    <property type="match status" value="1"/>
</dbReference>
<keyword evidence="6" id="KW-1185">Reference proteome</keyword>
<protein>
    <submittedName>
        <fullName evidence="5">SSU ribosomal protein S1p</fullName>
    </submittedName>
</protein>
<dbReference type="GO" id="GO:0003729">
    <property type="term" value="F:mRNA binding"/>
    <property type="evidence" value="ECO:0007669"/>
    <property type="project" value="TreeGrafter"/>
</dbReference>
<accession>W4VIQ1</accession>
<dbReference type="Proteomes" id="UP000019102">
    <property type="component" value="Unassembled WGS sequence"/>
</dbReference>
<dbReference type="GO" id="GO:0022627">
    <property type="term" value="C:cytosolic small ribosomal subunit"/>
    <property type="evidence" value="ECO:0007669"/>
    <property type="project" value="TreeGrafter"/>
</dbReference>
<evidence type="ECO:0000256" key="1">
    <source>
        <dbReference type="ARBA" id="ARBA00006767"/>
    </source>
</evidence>
<keyword evidence="3" id="KW-0687">Ribonucleoprotein</keyword>
<dbReference type="PROSITE" id="PS50126">
    <property type="entry name" value="S1"/>
    <property type="match status" value="2"/>
</dbReference>
<name>W4VIQ1_9BACI</name>
<dbReference type="STRING" id="1298598.JCM21714_2124"/>